<dbReference type="STRING" id="948595.L2GTQ3"/>
<dbReference type="RefSeq" id="XP_008074510.1">
    <property type="nucleotide sequence ID" value="XM_008076319.1"/>
</dbReference>
<dbReference type="EMBL" id="GL877426">
    <property type="protein sequence ID" value="ELA47046.1"/>
    <property type="molecule type" value="Genomic_DNA"/>
</dbReference>
<dbReference type="InterPro" id="IPR016024">
    <property type="entry name" value="ARM-type_fold"/>
</dbReference>
<keyword evidence="2" id="KW-1185">Reference proteome</keyword>
<dbReference type="OMA" id="ALWHINS"/>
<accession>L2GTQ3</accession>
<dbReference type="GeneID" id="19879369"/>
<evidence type="ECO:0000313" key="1">
    <source>
        <dbReference type="EMBL" id="ELA47046.1"/>
    </source>
</evidence>
<protein>
    <recommendedName>
        <fullName evidence="3">SCD domain-containing protein</fullName>
    </recommendedName>
</protein>
<dbReference type="InParanoid" id="L2GTQ3"/>
<dbReference type="SUPFAM" id="SSF48371">
    <property type="entry name" value="ARM repeat"/>
    <property type="match status" value="1"/>
</dbReference>
<proteinExistence type="predicted"/>
<gene>
    <name evidence="1" type="ORF">VCUG_01491</name>
</gene>
<evidence type="ECO:0000313" key="2">
    <source>
        <dbReference type="Proteomes" id="UP000011081"/>
    </source>
</evidence>
<name>L2GTQ3_VAVCU</name>
<dbReference type="AlphaFoldDB" id="L2GTQ3"/>
<dbReference type="Proteomes" id="UP000011081">
    <property type="component" value="Unassembled WGS sequence"/>
</dbReference>
<dbReference type="InterPro" id="IPR011989">
    <property type="entry name" value="ARM-like"/>
</dbReference>
<dbReference type="Gene3D" id="1.25.10.10">
    <property type="entry name" value="Leucine-rich Repeat Variant"/>
    <property type="match status" value="1"/>
</dbReference>
<sequence length="698" mass="81655">MPITRRKKAAKCSDEKENVESTTEITFLMDSSEMKSIDGLAAKESRHGTLTSNDIIHNLESNTNLDQNSVDRRSVNEQNIANGADDVVDIPTNMDEDFILNNSLEYLSKIVRRHPDLYFKCWNNIKQNNDQAKFEKLSNLALLSKIDENKVFEHTTDPSETVRYIATFISVRIFMYKMKTNHDFDINIVLNRLKDVYYPTRMVVIQELFLFYEKFGTLVIDKLLLALHDSKDEVRVEALRTLRKLYKKYTIEIDFVDIIKKLAREAISCSTRSAAADFLYDVFSAEDREDELLGILGSCHPNRIRNVIQKIKKQGKNIYDVYHLLYNKSGVEVFRNIEIRKRGLETYLDHVIDRIRRSVPCCRKGNCHLLILNMYRHTNLEKVYALLSVVKDSRTSIEIIVQMLERIKNEVYVNSNCTTKVLDRLYEYGQIYRLNYFNLLKKLETDYQSYVNEIVKKIEHEDLIKYFDVEPLNNAGVIYKALWHINSDQVDQVRTLVFSDRNDDSFDELSELVRFVHSKMDELSRNISTDDVQDMMHAFEFIYTQSIAYLSTKIDQFPRDGSFYNNLTKFICTGVFKDKAGIIFRSAKHYRSLMIKCKDISLLIELFTDFLRNEKNIKTKCLEKMAKTFKQRLRNYPSTELFLTLKRFVSVGVNMSNFIPLIDILSLDERIVLENVASGKFKDKLKETCVESLNTESK</sequence>
<organism evidence="1 2">
    <name type="scientific">Vavraia culicis (isolate floridensis)</name>
    <name type="common">Microsporidian parasite</name>
    <dbReference type="NCBI Taxonomy" id="948595"/>
    <lineage>
        <taxon>Eukaryota</taxon>
        <taxon>Fungi</taxon>
        <taxon>Fungi incertae sedis</taxon>
        <taxon>Microsporidia</taxon>
        <taxon>Pleistophoridae</taxon>
        <taxon>Vavraia</taxon>
    </lineage>
</organism>
<dbReference type="HOGENOM" id="CLU_443846_0_0_1"/>
<evidence type="ECO:0008006" key="3">
    <source>
        <dbReference type="Google" id="ProtNLM"/>
    </source>
</evidence>
<dbReference type="VEuPathDB" id="MicrosporidiaDB:VCUG_01491"/>
<dbReference type="OrthoDB" id="2191742at2759"/>
<reference evidence="2" key="1">
    <citation type="submission" date="2011-03" db="EMBL/GenBank/DDBJ databases">
        <title>The genome sequence of Vavraia culicis strain floridensis.</title>
        <authorList>
            <consortium name="The Broad Institute Genome Sequencing Platform"/>
            <person name="Cuomo C."/>
            <person name="Becnel J."/>
            <person name="Sanscrainte N."/>
            <person name="Young S.K."/>
            <person name="Zeng Q."/>
            <person name="Gargeya S."/>
            <person name="Fitzgerald M."/>
            <person name="Haas B."/>
            <person name="Abouelleil A."/>
            <person name="Alvarado L."/>
            <person name="Arachchi H.M."/>
            <person name="Berlin A."/>
            <person name="Chapman S.B."/>
            <person name="Gearin G."/>
            <person name="Goldberg J."/>
            <person name="Griggs A."/>
            <person name="Gujja S."/>
            <person name="Hansen M."/>
            <person name="Heiman D."/>
            <person name="Howarth C."/>
            <person name="Larimer J."/>
            <person name="Lui A."/>
            <person name="MacDonald P.J.P."/>
            <person name="McCowen C."/>
            <person name="Montmayeur A."/>
            <person name="Murphy C."/>
            <person name="Neiman D."/>
            <person name="Pearson M."/>
            <person name="Priest M."/>
            <person name="Roberts A."/>
            <person name="Saif S."/>
            <person name="Shea T."/>
            <person name="Sisk P."/>
            <person name="Stolte C."/>
            <person name="Sykes S."/>
            <person name="Wortman J."/>
            <person name="Nusbaum C."/>
            <person name="Birren B."/>
        </authorList>
    </citation>
    <scope>NUCLEOTIDE SEQUENCE [LARGE SCALE GENOMIC DNA]</scope>
    <source>
        <strain evidence="2">floridensis</strain>
    </source>
</reference>